<dbReference type="EMBL" id="RZGX01000009">
    <property type="protein sequence ID" value="RUR23041.1"/>
    <property type="molecule type" value="Genomic_DNA"/>
</dbReference>
<keyword evidence="5" id="KW-0812">Transmembrane</keyword>
<dbReference type="SMART" id="SM00267">
    <property type="entry name" value="GGDEF"/>
    <property type="match status" value="1"/>
</dbReference>
<dbReference type="GO" id="GO:0043709">
    <property type="term" value="P:cell adhesion involved in single-species biofilm formation"/>
    <property type="evidence" value="ECO:0007669"/>
    <property type="project" value="TreeGrafter"/>
</dbReference>
<dbReference type="InterPro" id="IPR029787">
    <property type="entry name" value="Nucleotide_cyclase"/>
</dbReference>
<dbReference type="SUPFAM" id="SSF55785">
    <property type="entry name" value="PYP-like sensor domain (PAS domain)"/>
    <property type="match status" value="1"/>
</dbReference>
<comment type="cofactor">
    <cofactor evidence="1">
        <name>Mg(2+)</name>
        <dbReference type="ChEBI" id="CHEBI:18420"/>
    </cofactor>
</comment>
<dbReference type="SMART" id="SM00065">
    <property type="entry name" value="GAF"/>
    <property type="match status" value="1"/>
</dbReference>
<dbReference type="GO" id="GO:0052621">
    <property type="term" value="F:diguanylate cyclase activity"/>
    <property type="evidence" value="ECO:0007669"/>
    <property type="project" value="UniProtKB-EC"/>
</dbReference>
<dbReference type="EC" id="2.7.7.65" evidence="2"/>
<keyword evidence="10" id="KW-1185">Reference proteome</keyword>
<dbReference type="PANTHER" id="PTHR45138">
    <property type="entry name" value="REGULATORY COMPONENTS OF SENSORY TRANSDUCTION SYSTEM"/>
    <property type="match status" value="1"/>
</dbReference>
<dbReference type="CDD" id="cd19410">
    <property type="entry name" value="HK9-like_sensor"/>
    <property type="match status" value="1"/>
</dbReference>
<dbReference type="InterPro" id="IPR050469">
    <property type="entry name" value="Diguanylate_Cyclase"/>
</dbReference>
<dbReference type="InterPro" id="IPR013656">
    <property type="entry name" value="PAS_4"/>
</dbReference>
<keyword evidence="5" id="KW-0472">Membrane</keyword>
<evidence type="ECO:0000259" key="6">
    <source>
        <dbReference type="PROSITE" id="PS50887"/>
    </source>
</evidence>
<dbReference type="InterPro" id="IPR043128">
    <property type="entry name" value="Rev_trsase/Diguanyl_cyclase"/>
</dbReference>
<keyword evidence="5" id="KW-1133">Transmembrane helix</keyword>
<feature type="transmembrane region" description="Helical" evidence="5">
    <location>
        <begin position="22"/>
        <end position="43"/>
    </location>
</feature>
<dbReference type="Gene3D" id="3.30.450.20">
    <property type="entry name" value="PAS domain"/>
    <property type="match status" value="1"/>
</dbReference>
<dbReference type="NCBIfam" id="TIGR00254">
    <property type="entry name" value="GGDEF"/>
    <property type="match status" value="1"/>
</dbReference>
<evidence type="ECO:0000256" key="1">
    <source>
        <dbReference type="ARBA" id="ARBA00001946"/>
    </source>
</evidence>
<dbReference type="GO" id="GO:0005886">
    <property type="term" value="C:plasma membrane"/>
    <property type="evidence" value="ECO:0007669"/>
    <property type="project" value="TreeGrafter"/>
</dbReference>
<dbReference type="CDD" id="cd01949">
    <property type="entry name" value="GGDEF"/>
    <property type="match status" value="1"/>
</dbReference>
<dbReference type="PANTHER" id="PTHR45138:SF9">
    <property type="entry name" value="DIGUANYLATE CYCLASE DGCM-RELATED"/>
    <property type="match status" value="1"/>
</dbReference>
<dbReference type="SUPFAM" id="SSF55073">
    <property type="entry name" value="Nucleotide cyclase"/>
    <property type="match status" value="1"/>
</dbReference>
<dbReference type="GO" id="GO:1902201">
    <property type="term" value="P:negative regulation of bacterial-type flagellum-dependent cell motility"/>
    <property type="evidence" value="ECO:0007669"/>
    <property type="project" value="TreeGrafter"/>
</dbReference>
<dbReference type="PROSITE" id="PS50887">
    <property type="entry name" value="GGDEF"/>
    <property type="match status" value="1"/>
</dbReference>
<evidence type="ECO:0000313" key="10">
    <source>
        <dbReference type="Proteomes" id="UP000287374"/>
    </source>
</evidence>
<dbReference type="Proteomes" id="UP000287374">
    <property type="component" value="Unassembled WGS sequence"/>
</dbReference>
<dbReference type="RefSeq" id="WP_110142554.1">
    <property type="nucleotide sequence ID" value="NZ_QHJG01000014.1"/>
</dbReference>
<reference evidence="8 10" key="2">
    <citation type="submission" date="2018-12" db="EMBL/GenBank/DDBJ databases">
        <title>Legionella sp,whole genome shotgun sequence.</title>
        <authorList>
            <person name="Wu H."/>
        </authorList>
    </citation>
    <scope>NUCLEOTIDE SEQUENCE [LARGE SCALE GENOMIC DNA]</scope>
    <source>
        <strain evidence="8">Km489</strain>
        <strain evidence="10">km489</strain>
    </source>
</reference>
<sequence>MDEKTSSSRSLDTYSNSRLSKYILYVISIPAFIMVLIISIYSYKQVRDLVESNKWVTRSYQVTQATDKVLYTVVDIESHQRGYLITNDNLYLEYIKTVTKELSEQINDLLQLTIDNPQQHERVTHFIDLVNQRLKIINEVIQFKMHNSLSSQEALILVHKGQEISDQVRGLGDEINAVEMVLLNERNQIVVSNAHKSSLIIIIGSIVSLTGLIAAFLLGNYELASSLKAERRRINIEIQLQSILESASDMIAAVNSECRFIIFNEAYHREFRRIFTKSITIGMPLEEAFADVTGSNRPYMELWEKSLNGEEFVNNVELEINKERNVYEVSSSLIININNEVKGAVHIVRNITKLVKEQDELKDLNTNLNKGLQALKDKNKQITLLVEMSDILLACGTLEELNNVVTKYCQRALNFANGYLYVLHPSKNYFESVASWGDPTPQEASFTPEHCWAIRLGHIHTISPSHHDLICDHIKIADKQTTASHCVPLMAQNDIYGLLFLEMNQEDTTLYSDDHLLLITAFSELIALAYANVRLRENLRYQSIRDPLTGLYNRRYLEDFLFKQLHQAERAKLPLSILMLDLDHFKRINDTFGHDAGDVVLKEVGKVLQDDIRIEDMASRYGGEEFVIVFFNADPKSIKERADSIRNSVSMLKIRYGAQQVGPITISIGISSYPEHGHTLVELIEAADKALYFAKNNGRNQVVLYSDIQTVKESSSIKSDKTK</sequence>
<evidence type="ECO:0000313" key="7">
    <source>
        <dbReference type="EMBL" id="PWY55865.1"/>
    </source>
</evidence>
<evidence type="ECO:0000256" key="3">
    <source>
        <dbReference type="ARBA" id="ARBA00034247"/>
    </source>
</evidence>
<feature type="domain" description="GGDEF" evidence="6">
    <location>
        <begin position="573"/>
        <end position="707"/>
    </location>
</feature>
<evidence type="ECO:0000313" key="8">
    <source>
        <dbReference type="EMBL" id="RUR23041.1"/>
    </source>
</evidence>
<dbReference type="OrthoDB" id="9803824at2"/>
<evidence type="ECO:0000256" key="5">
    <source>
        <dbReference type="SAM" id="Phobius"/>
    </source>
</evidence>
<dbReference type="Pfam" id="PF08448">
    <property type="entry name" value="PAS_4"/>
    <property type="match status" value="1"/>
</dbReference>
<dbReference type="InterPro" id="IPR000160">
    <property type="entry name" value="GGDEF_dom"/>
</dbReference>
<dbReference type="InterPro" id="IPR007891">
    <property type="entry name" value="CHASE3"/>
</dbReference>
<keyword evidence="4" id="KW-0175">Coiled coil</keyword>
<dbReference type="Pfam" id="PF05227">
    <property type="entry name" value="CHASE3"/>
    <property type="match status" value="1"/>
</dbReference>
<evidence type="ECO:0000313" key="9">
    <source>
        <dbReference type="Proteomes" id="UP000247152"/>
    </source>
</evidence>
<evidence type="ECO:0000256" key="2">
    <source>
        <dbReference type="ARBA" id="ARBA00012528"/>
    </source>
</evidence>
<feature type="coiled-coil region" evidence="4">
    <location>
        <begin position="354"/>
        <end position="381"/>
    </location>
</feature>
<dbReference type="Proteomes" id="UP000247152">
    <property type="component" value="Unassembled WGS sequence"/>
</dbReference>
<dbReference type="FunFam" id="3.30.70.270:FF:000001">
    <property type="entry name" value="Diguanylate cyclase domain protein"/>
    <property type="match status" value="1"/>
</dbReference>
<accession>A0A317U3Q9</accession>
<dbReference type="InterPro" id="IPR003018">
    <property type="entry name" value="GAF"/>
</dbReference>
<comment type="caution">
    <text evidence="7">The sequence shown here is derived from an EMBL/GenBank/DDBJ whole genome shotgun (WGS) entry which is preliminary data.</text>
</comment>
<reference evidence="7 9" key="1">
    <citation type="submission" date="2018-05" db="EMBL/GenBank/DDBJ databases">
        <title>Legionella qingyii sp.nov., whole genome shotgun sequence.</title>
        <authorList>
            <person name="Wu H."/>
            <person name="Zhu Q."/>
            <person name="Hu C."/>
        </authorList>
    </citation>
    <scope>NUCLEOTIDE SEQUENCE [LARGE SCALE GENOMIC DNA]</scope>
    <source>
        <strain evidence="7 9">HEB18</strain>
    </source>
</reference>
<feature type="transmembrane region" description="Helical" evidence="5">
    <location>
        <begin position="199"/>
        <end position="218"/>
    </location>
</feature>
<dbReference type="Pfam" id="PF00990">
    <property type="entry name" value="GGDEF"/>
    <property type="match status" value="1"/>
</dbReference>
<dbReference type="InterPro" id="IPR035965">
    <property type="entry name" value="PAS-like_dom_sf"/>
</dbReference>
<comment type="catalytic activity">
    <reaction evidence="3">
        <text>2 GTP = 3',3'-c-di-GMP + 2 diphosphate</text>
        <dbReference type="Rhea" id="RHEA:24898"/>
        <dbReference type="ChEBI" id="CHEBI:33019"/>
        <dbReference type="ChEBI" id="CHEBI:37565"/>
        <dbReference type="ChEBI" id="CHEBI:58805"/>
        <dbReference type="EC" id="2.7.7.65"/>
    </reaction>
</comment>
<gene>
    <name evidence="7" type="ORF">DGG96_10145</name>
    <name evidence="8" type="ORF">ELY20_07825</name>
</gene>
<dbReference type="Pfam" id="PF13492">
    <property type="entry name" value="GAF_3"/>
    <property type="match status" value="1"/>
</dbReference>
<protein>
    <recommendedName>
        <fullName evidence="2">diguanylate cyclase</fullName>
        <ecNumber evidence="2">2.7.7.65</ecNumber>
    </recommendedName>
</protein>
<dbReference type="Gene3D" id="3.30.450.40">
    <property type="match status" value="1"/>
</dbReference>
<dbReference type="Gene3D" id="3.30.70.270">
    <property type="match status" value="1"/>
</dbReference>
<dbReference type="EMBL" id="QHJG01000014">
    <property type="protein sequence ID" value="PWY55865.1"/>
    <property type="molecule type" value="Genomic_DNA"/>
</dbReference>
<organism evidence="7 9">
    <name type="scientific">Legionella qingyii</name>
    <dbReference type="NCBI Taxonomy" id="2184757"/>
    <lineage>
        <taxon>Bacteria</taxon>
        <taxon>Pseudomonadati</taxon>
        <taxon>Pseudomonadota</taxon>
        <taxon>Gammaproteobacteria</taxon>
        <taxon>Legionellales</taxon>
        <taxon>Legionellaceae</taxon>
        <taxon>Legionella</taxon>
    </lineage>
</organism>
<dbReference type="InterPro" id="IPR029016">
    <property type="entry name" value="GAF-like_dom_sf"/>
</dbReference>
<dbReference type="SUPFAM" id="SSF55781">
    <property type="entry name" value="GAF domain-like"/>
    <property type="match status" value="1"/>
</dbReference>
<evidence type="ECO:0000256" key="4">
    <source>
        <dbReference type="SAM" id="Coils"/>
    </source>
</evidence>
<proteinExistence type="predicted"/>
<name>A0A317U3Q9_9GAMM</name>
<dbReference type="AlphaFoldDB" id="A0A317U3Q9"/>